<dbReference type="NCBIfam" id="TIGR02551">
    <property type="entry name" value="SpaO_YscQ"/>
    <property type="match status" value="1"/>
</dbReference>
<dbReference type="AlphaFoldDB" id="A0A560CZD6"/>
<dbReference type="InterPro" id="IPR001172">
    <property type="entry name" value="FliN_T3SS_HrcQb"/>
</dbReference>
<reference evidence="3 4" key="1">
    <citation type="submission" date="2019-06" db="EMBL/GenBank/DDBJ databases">
        <title>Genomic Encyclopedia of Type Strains, Phase IV (KMG-V): Genome sequencing to study the core and pangenomes of soil and plant-associated prokaryotes.</title>
        <authorList>
            <person name="Whitman W."/>
        </authorList>
    </citation>
    <scope>NUCLEOTIDE SEQUENCE [LARGE SCALE GENOMIC DNA]</scope>
    <source>
        <strain evidence="3 4">BR 510</strain>
    </source>
</reference>
<proteinExistence type="inferred from homology"/>
<evidence type="ECO:0000256" key="1">
    <source>
        <dbReference type="ARBA" id="ARBA00009226"/>
    </source>
</evidence>
<dbReference type="InterPro" id="IPR001543">
    <property type="entry name" value="FliN-like_C"/>
</dbReference>
<dbReference type="PANTHER" id="PTHR30034:SF6">
    <property type="entry name" value="YOP PROTEINS TRANSLOCATION PROTEIN Q"/>
    <property type="match status" value="1"/>
</dbReference>
<dbReference type="EMBL" id="VITK01000016">
    <property type="protein sequence ID" value="TWA90226.1"/>
    <property type="molecule type" value="Genomic_DNA"/>
</dbReference>
<dbReference type="SUPFAM" id="SSF101801">
    <property type="entry name" value="Surface presentation of antigens (SPOA)"/>
    <property type="match status" value="1"/>
</dbReference>
<organism evidence="3 4">
    <name type="scientific">Bradyrhizobium stylosanthis</name>
    <dbReference type="NCBI Taxonomy" id="1803665"/>
    <lineage>
        <taxon>Bacteria</taxon>
        <taxon>Pseudomonadati</taxon>
        <taxon>Pseudomonadota</taxon>
        <taxon>Alphaproteobacteria</taxon>
        <taxon>Hyphomicrobiales</taxon>
        <taxon>Nitrobacteraceae</taxon>
        <taxon>Bradyrhizobium</taxon>
    </lineage>
</organism>
<sequence>MAACLMPEQTSPSVELSADNVLGEPALFDPPVRLSHTVVSWLNEIAARRTILKSHLGDTPISMRMNRLVWQAQPSAASMLDCVFRIGTETAIFSLPRPLVLSLISTVQHGLSLPSDPARSLVLELALEPLLVQLENLLAQDLQVIRIDEATTQGPHLELDIAYGSLTSKARLFLFSSLDGRVPPAFCTLGELLGQLPREMHKLSPELPIMVAGEIGSLCVSVGLVRQAQAGDALLPEVIPLARGQVILTADKLWTPAEVADDRLILRGPFRLQPHPLKSACMTTRNQAQPPTSLSETDIDSIAITLVFECGRWPIPLGTLRGVNEGHVFELGRPLDGPVDIVANGRLIGQGDIVRVGEELAIRLRGRLAVND</sequence>
<dbReference type="Proteomes" id="UP000319949">
    <property type="component" value="Unassembled WGS sequence"/>
</dbReference>
<dbReference type="GO" id="GO:0050918">
    <property type="term" value="P:positive chemotaxis"/>
    <property type="evidence" value="ECO:0007669"/>
    <property type="project" value="TreeGrafter"/>
</dbReference>
<dbReference type="PRINTS" id="PR00956">
    <property type="entry name" value="FLGMOTORFLIN"/>
</dbReference>
<dbReference type="GO" id="GO:0030254">
    <property type="term" value="P:protein secretion by the type III secretion system"/>
    <property type="evidence" value="ECO:0007669"/>
    <property type="project" value="InterPro"/>
</dbReference>
<dbReference type="InterPro" id="IPR013385">
    <property type="entry name" value="T3SS_SpaO/YscQ/SpaO"/>
</dbReference>
<feature type="domain" description="Flagellar motor switch protein FliN-like C-terminal" evidence="2">
    <location>
        <begin position="298"/>
        <end position="366"/>
    </location>
</feature>
<evidence type="ECO:0000259" key="2">
    <source>
        <dbReference type="Pfam" id="PF01052"/>
    </source>
</evidence>
<dbReference type="GO" id="GO:0009425">
    <property type="term" value="C:bacterial-type flagellum basal body"/>
    <property type="evidence" value="ECO:0007669"/>
    <property type="project" value="InterPro"/>
</dbReference>
<protein>
    <submittedName>
        <fullName evidence="3">Type III secretion protein Q</fullName>
    </submittedName>
</protein>
<dbReference type="RefSeq" id="WP_347336384.1">
    <property type="nucleotide sequence ID" value="NZ_LVEM01000002.1"/>
</dbReference>
<dbReference type="STRING" id="1803665.GCA_001641335_04213"/>
<dbReference type="Gene3D" id="2.30.330.10">
    <property type="entry name" value="SpoA-like"/>
    <property type="match status" value="1"/>
</dbReference>
<evidence type="ECO:0000313" key="4">
    <source>
        <dbReference type="Proteomes" id="UP000319949"/>
    </source>
</evidence>
<dbReference type="PANTHER" id="PTHR30034">
    <property type="entry name" value="FLAGELLAR MOTOR SWITCH PROTEIN FLIM"/>
    <property type="match status" value="1"/>
</dbReference>
<accession>A0A560CZD6</accession>
<gene>
    <name evidence="3" type="ORF">FBZ96_11632</name>
</gene>
<comment type="similarity">
    <text evidence="1">Belongs to the FliN/MopA/SpaO family.</text>
</comment>
<dbReference type="Pfam" id="PF01052">
    <property type="entry name" value="FliMN_C"/>
    <property type="match status" value="1"/>
</dbReference>
<name>A0A560CZD6_9BRAD</name>
<dbReference type="InterPro" id="IPR036429">
    <property type="entry name" value="SpoA-like_sf"/>
</dbReference>
<dbReference type="GO" id="GO:0071978">
    <property type="term" value="P:bacterial-type flagellum-dependent swarming motility"/>
    <property type="evidence" value="ECO:0007669"/>
    <property type="project" value="TreeGrafter"/>
</dbReference>
<comment type="caution">
    <text evidence="3">The sequence shown here is derived from an EMBL/GenBank/DDBJ whole genome shotgun (WGS) entry which is preliminary data.</text>
</comment>
<dbReference type="GO" id="GO:0003774">
    <property type="term" value="F:cytoskeletal motor activity"/>
    <property type="evidence" value="ECO:0007669"/>
    <property type="project" value="InterPro"/>
</dbReference>
<keyword evidence="4" id="KW-1185">Reference proteome</keyword>
<evidence type="ECO:0000313" key="3">
    <source>
        <dbReference type="EMBL" id="TWA90226.1"/>
    </source>
</evidence>